<evidence type="ECO:0000313" key="7">
    <source>
        <dbReference type="EMBL" id="MPM09128.1"/>
    </source>
</evidence>
<dbReference type="EMBL" id="VSSQ01001533">
    <property type="protein sequence ID" value="MPM09128.1"/>
    <property type="molecule type" value="Genomic_DNA"/>
</dbReference>
<dbReference type="InterPro" id="IPR001227">
    <property type="entry name" value="Ac_transferase_dom_sf"/>
</dbReference>
<keyword evidence="3 7" id="KW-0808">Transferase</keyword>
<dbReference type="PANTHER" id="PTHR42681:SF1">
    <property type="entry name" value="MALONYL-COA-ACYL CARRIER PROTEIN TRANSACYLASE, MITOCHONDRIAL"/>
    <property type="match status" value="1"/>
</dbReference>
<dbReference type="InterPro" id="IPR016036">
    <property type="entry name" value="Malonyl_transacylase_ACP-bd"/>
</dbReference>
<dbReference type="InterPro" id="IPR014043">
    <property type="entry name" value="Acyl_transferase_dom"/>
</dbReference>
<evidence type="ECO:0000256" key="1">
    <source>
        <dbReference type="ARBA" id="ARBA00008217"/>
    </source>
</evidence>
<keyword evidence="4 7" id="KW-0012">Acyltransferase</keyword>
<reference evidence="7" key="1">
    <citation type="submission" date="2019-08" db="EMBL/GenBank/DDBJ databases">
        <authorList>
            <person name="Kucharzyk K."/>
            <person name="Murdoch R.W."/>
            <person name="Higgins S."/>
            <person name="Loffler F."/>
        </authorList>
    </citation>
    <scope>NUCLEOTIDE SEQUENCE</scope>
</reference>
<feature type="domain" description="Malonyl-CoA:ACP transacylase (MAT)" evidence="6">
    <location>
        <begin position="7"/>
        <end position="299"/>
    </location>
</feature>
<dbReference type="GO" id="GO:0004314">
    <property type="term" value="F:[acyl-carrier-protein] S-malonyltransferase activity"/>
    <property type="evidence" value="ECO:0007669"/>
    <property type="project" value="UniProtKB-EC"/>
</dbReference>
<sequence length="306" mass="33035">MGKVAFLFPGQGTQYSGMGWELYENSKAAKAVFDCAEALRPGTREQCFTGSAEELSVTENTQPCLFCVDLAAAVALREAGGKADMLAGFSLGELAALTFSGAVSMEDAFRLVNLRASFMQKATKKVDASMVAVLRMEDDEITSLCCEFEHVYPVNFNAPGQVVVSGKKNELEEFKVRVREKNGRILPVKVSGGFHSPFMADAAKEFSGALSKVSFSAPLVPLYSNVTALPYSDDMRGLLTKQICSPVLWRKAVLNMIDAGADTFIEVGPGKVLSGLVSRISENVRIFNVEDIKSLRKTISEVEAGA</sequence>
<protein>
    <recommendedName>
        <fullName evidence="2">[acyl-carrier-protein] S-malonyltransferase</fullName>
        <ecNumber evidence="2">2.3.1.39</ecNumber>
    </recommendedName>
</protein>
<accession>A0A644WZZ7</accession>
<dbReference type="Gene3D" id="3.30.70.250">
    <property type="entry name" value="Malonyl-CoA ACP transacylase, ACP-binding"/>
    <property type="match status" value="1"/>
</dbReference>
<gene>
    <name evidence="7" type="primary">fabD_17</name>
    <name evidence="7" type="ORF">SDC9_55444</name>
</gene>
<evidence type="ECO:0000259" key="6">
    <source>
        <dbReference type="SMART" id="SM00827"/>
    </source>
</evidence>
<dbReference type="GO" id="GO:0005829">
    <property type="term" value="C:cytosol"/>
    <property type="evidence" value="ECO:0007669"/>
    <property type="project" value="TreeGrafter"/>
</dbReference>
<name>A0A644WZZ7_9ZZZZ</name>
<dbReference type="InterPro" id="IPR050858">
    <property type="entry name" value="Mal-CoA-ACP_Trans/PKS_FabD"/>
</dbReference>
<dbReference type="Pfam" id="PF00698">
    <property type="entry name" value="Acyl_transf_1"/>
    <property type="match status" value="1"/>
</dbReference>
<dbReference type="PIRSF" id="PIRSF000446">
    <property type="entry name" value="Mct"/>
    <property type="match status" value="1"/>
</dbReference>
<comment type="caution">
    <text evidence="7">The sequence shown here is derived from an EMBL/GenBank/DDBJ whole genome shotgun (WGS) entry which is preliminary data.</text>
</comment>
<comment type="catalytic activity">
    <reaction evidence="5">
        <text>holo-[ACP] + malonyl-CoA = malonyl-[ACP] + CoA</text>
        <dbReference type="Rhea" id="RHEA:41792"/>
        <dbReference type="Rhea" id="RHEA-COMP:9623"/>
        <dbReference type="Rhea" id="RHEA-COMP:9685"/>
        <dbReference type="ChEBI" id="CHEBI:57287"/>
        <dbReference type="ChEBI" id="CHEBI:57384"/>
        <dbReference type="ChEBI" id="CHEBI:64479"/>
        <dbReference type="ChEBI" id="CHEBI:78449"/>
        <dbReference type="EC" id="2.3.1.39"/>
    </reaction>
</comment>
<proteinExistence type="inferred from homology"/>
<dbReference type="AlphaFoldDB" id="A0A644WZZ7"/>
<dbReference type="EC" id="2.3.1.39" evidence="2"/>
<dbReference type="InterPro" id="IPR024925">
    <property type="entry name" value="Malonyl_CoA-ACP_transAc"/>
</dbReference>
<dbReference type="InterPro" id="IPR004410">
    <property type="entry name" value="Malonyl_CoA-ACP_transAc_FabD"/>
</dbReference>
<organism evidence="7">
    <name type="scientific">bioreactor metagenome</name>
    <dbReference type="NCBI Taxonomy" id="1076179"/>
    <lineage>
        <taxon>unclassified sequences</taxon>
        <taxon>metagenomes</taxon>
        <taxon>ecological metagenomes</taxon>
    </lineage>
</organism>
<evidence type="ECO:0000256" key="5">
    <source>
        <dbReference type="ARBA" id="ARBA00048462"/>
    </source>
</evidence>
<evidence type="ECO:0000256" key="3">
    <source>
        <dbReference type="ARBA" id="ARBA00022679"/>
    </source>
</evidence>
<evidence type="ECO:0000256" key="2">
    <source>
        <dbReference type="ARBA" id="ARBA00013258"/>
    </source>
</evidence>
<dbReference type="SMART" id="SM00827">
    <property type="entry name" value="PKS_AT"/>
    <property type="match status" value="1"/>
</dbReference>
<dbReference type="SUPFAM" id="SSF52151">
    <property type="entry name" value="FabD/lysophospholipase-like"/>
    <property type="match status" value="1"/>
</dbReference>
<dbReference type="Gene3D" id="3.40.366.10">
    <property type="entry name" value="Malonyl-Coenzyme A Acyl Carrier Protein, domain 2"/>
    <property type="match status" value="1"/>
</dbReference>
<dbReference type="GO" id="GO:0006633">
    <property type="term" value="P:fatty acid biosynthetic process"/>
    <property type="evidence" value="ECO:0007669"/>
    <property type="project" value="TreeGrafter"/>
</dbReference>
<dbReference type="NCBIfam" id="TIGR00128">
    <property type="entry name" value="fabD"/>
    <property type="match status" value="1"/>
</dbReference>
<dbReference type="InterPro" id="IPR016035">
    <property type="entry name" value="Acyl_Trfase/lysoPLipase"/>
</dbReference>
<dbReference type="PANTHER" id="PTHR42681">
    <property type="entry name" value="MALONYL-COA-ACYL CARRIER PROTEIN TRANSACYLASE, MITOCHONDRIAL"/>
    <property type="match status" value="1"/>
</dbReference>
<evidence type="ECO:0000256" key="4">
    <source>
        <dbReference type="ARBA" id="ARBA00023315"/>
    </source>
</evidence>
<comment type="similarity">
    <text evidence="1">Belongs to the FabD family.</text>
</comment>
<dbReference type="SUPFAM" id="SSF55048">
    <property type="entry name" value="Probable ACP-binding domain of malonyl-CoA ACP transacylase"/>
    <property type="match status" value="1"/>
</dbReference>